<dbReference type="HOGENOM" id="CLU_2318566_0_0_0"/>
<evidence type="ECO:0000313" key="4">
    <source>
        <dbReference type="Proteomes" id="UP000010798"/>
    </source>
</evidence>
<organism evidence="3 4">
    <name type="scientific">Singulisphaera acidiphila (strain ATCC BAA-1392 / DSM 18658 / VKM B-2454 / MOB10)</name>
    <dbReference type="NCBI Taxonomy" id="886293"/>
    <lineage>
        <taxon>Bacteria</taxon>
        <taxon>Pseudomonadati</taxon>
        <taxon>Planctomycetota</taxon>
        <taxon>Planctomycetia</taxon>
        <taxon>Isosphaerales</taxon>
        <taxon>Isosphaeraceae</taxon>
        <taxon>Singulisphaera</taxon>
    </lineage>
</organism>
<dbReference type="EMBL" id="CP003364">
    <property type="protein sequence ID" value="AGA25132.1"/>
    <property type="molecule type" value="Genomic_DNA"/>
</dbReference>
<sequence length="99" mass="10567">MTANDEGPDRSPCPISDRLREVIAARELRASQLARAAGVDPGMVRRFLLGDRGLSLATADKLAAALGLKVIESDVDHDEGGLATAQARPARRSGHRRPK</sequence>
<keyword evidence="4" id="KW-1185">Reference proteome</keyword>
<name>L0D7B3_SINAD</name>
<evidence type="ECO:0000259" key="2">
    <source>
        <dbReference type="PROSITE" id="PS50943"/>
    </source>
</evidence>
<dbReference type="SUPFAM" id="SSF47413">
    <property type="entry name" value="lambda repressor-like DNA-binding domains"/>
    <property type="match status" value="1"/>
</dbReference>
<dbReference type="CDD" id="cd00093">
    <property type="entry name" value="HTH_XRE"/>
    <property type="match status" value="1"/>
</dbReference>
<evidence type="ECO:0000313" key="3">
    <source>
        <dbReference type="EMBL" id="AGA25132.1"/>
    </source>
</evidence>
<feature type="domain" description="HTH cro/C1-type" evidence="2">
    <location>
        <begin position="19"/>
        <end position="73"/>
    </location>
</feature>
<dbReference type="Gene3D" id="1.10.260.40">
    <property type="entry name" value="lambda repressor-like DNA-binding domains"/>
    <property type="match status" value="1"/>
</dbReference>
<dbReference type="OrthoDB" id="286741at2"/>
<dbReference type="Proteomes" id="UP000010798">
    <property type="component" value="Chromosome"/>
</dbReference>
<protein>
    <submittedName>
        <fullName evidence="3">Helix-turn-helix protein</fullName>
    </submittedName>
</protein>
<dbReference type="Pfam" id="PF01381">
    <property type="entry name" value="HTH_3"/>
    <property type="match status" value="1"/>
</dbReference>
<proteinExistence type="predicted"/>
<feature type="compositionally biased region" description="Basic residues" evidence="1">
    <location>
        <begin position="89"/>
        <end position="99"/>
    </location>
</feature>
<dbReference type="SMART" id="SM00530">
    <property type="entry name" value="HTH_XRE"/>
    <property type="match status" value="1"/>
</dbReference>
<dbReference type="KEGG" id="saci:Sinac_0722"/>
<dbReference type="GO" id="GO:0003677">
    <property type="term" value="F:DNA binding"/>
    <property type="evidence" value="ECO:0007669"/>
    <property type="project" value="InterPro"/>
</dbReference>
<feature type="region of interest" description="Disordered" evidence="1">
    <location>
        <begin position="77"/>
        <end position="99"/>
    </location>
</feature>
<dbReference type="PROSITE" id="PS50943">
    <property type="entry name" value="HTH_CROC1"/>
    <property type="match status" value="1"/>
</dbReference>
<dbReference type="InterPro" id="IPR001387">
    <property type="entry name" value="Cro/C1-type_HTH"/>
</dbReference>
<reference evidence="3 4" key="1">
    <citation type="submission" date="2012-02" db="EMBL/GenBank/DDBJ databases">
        <title>Complete sequence of chromosome of Singulisphaera acidiphila DSM 18658.</title>
        <authorList>
            <consortium name="US DOE Joint Genome Institute (JGI-PGF)"/>
            <person name="Lucas S."/>
            <person name="Copeland A."/>
            <person name="Lapidus A."/>
            <person name="Glavina del Rio T."/>
            <person name="Dalin E."/>
            <person name="Tice H."/>
            <person name="Bruce D."/>
            <person name="Goodwin L."/>
            <person name="Pitluck S."/>
            <person name="Peters L."/>
            <person name="Ovchinnikova G."/>
            <person name="Chertkov O."/>
            <person name="Kyrpides N."/>
            <person name="Mavromatis K."/>
            <person name="Ivanova N."/>
            <person name="Brettin T."/>
            <person name="Detter J.C."/>
            <person name="Han C."/>
            <person name="Larimer F."/>
            <person name="Land M."/>
            <person name="Hauser L."/>
            <person name="Markowitz V."/>
            <person name="Cheng J.-F."/>
            <person name="Hugenholtz P."/>
            <person name="Woyke T."/>
            <person name="Wu D."/>
            <person name="Tindall B."/>
            <person name="Pomrenke H."/>
            <person name="Brambilla E."/>
            <person name="Klenk H.-P."/>
            <person name="Eisen J.A."/>
        </authorList>
    </citation>
    <scope>NUCLEOTIDE SEQUENCE [LARGE SCALE GENOMIC DNA]</scope>
    <source>
        <strain evidence="4">ATCC BAA-1392 / DSM 18658 / VKM B-2454 / MOB10</strain>
    </source>
</reference>
<accession>L0D7B3</accession>
<gene>
    <name evidence="3" type="ordered locus">Sinac_0722</name>
</gene>
<evidence type="ECO:0000256" key="1">
    <source>
        <dbReference type="SAM" id="MobiDB-lite"/>
    </source>
</evidence>
<dbReference type="AlphaFoldDB" id="L0D7B3"/>
<dbReference type="RefSeq" id="WP_015244312.1">
    <property type="nucleotide sequence ID" value="NC_019892.1"/>
</dbReference>
<dbReference type="InterPro" id="IPR010982">
    <property type="entry name" value="Lambda_DNA-bd_dom_sf"/>
</dbReference>